<feature type="region of interest" description="Disordered" evidence="11">
    <location>
        <begin position="16"/>
        <end position="52"/>
    </location>
</feature>
<keyword evidence="5" id="KW-0508">mRNA splicing</keyword>
<organism evidence="13 14">
    <name type="scientific">Lepeophtheirus salmonis</name>
    <name type="common">Salmon louse</name>
    <name type="synonym">Caligus salmonis</name>
    <dbReference type="NCBI Taxonomy" id="72036"/>
    <lineage>
        <taxon>Eukaryota</taxon>
        <taxon>Metazoa</taxon>
        <taxon>Ecdysozoa</taxon>
        <taxon>Arthropoda</taxon>
        <taxon>Crustacea</taxon>
        <taxon>Multicrustacea</taxon>
        <taxon>Hexanauplia</taxon>
        <taxon>Copepoda</taxon>
        <taxon>Siphonostomatoida</taxon>
        <taxon>Caligidae</taxon>
        <taxon>Lepeophtheirus</taxon>
    </lineage>
</organism>
<evidence type="ECO:0000256" key="6">
    <source>
        <dbReference type="ARBA" id="ARBA00023242"/>
    </source>
</evidence>
<feature type="domain" description="RRM" evidence="12">
    <location>
        <begin position="190"/>
        <end position="268"/>
    </location>
</feature>
<dbReference type="CDD" id="cd12231">
    <property type="entry name" value="RRM2_U2AF65"/>
    <property type="match status" value="1"/>
</dbReference>
<evidence type="ECO:0000313" key="14">
    <source>
        <dbReference type="Proteomes" id="UP000675881"/>
    </source>
</evidence>
<dbReference type="InterPro" id="IPR012677">
    <property type="entry name" value="Nucleotide-bd_a/b_plait_sf"/>
</dbReference>
<dbReference type="InterPro" id="IPR035979">
    <property type="entry name" value="RBD_domain_sf"/>
</dbReference>
<dbReference type="GO" id="GO:0000398">
    <property type="term" value="P:mRNA splicing, via spliceosome"/>
    <property type="evidence" value="ECO:0007669"/>
    <property type="project" value="UniProtKB-ARBA"/>
</dbReference>
<dbReference type="Pfam" id="PF00076">
    <property type="entry name" value="RRM_1"/>
    <property type="match status" value="1"/>
</dbReference>
<comment type="subcellular location">
    <subcellularLocation>
        <location evidence="1">Nucleus</location>
    </subcellularLocation>
</comment>
<dbReference type="Proteomes" id="UP000675881">
    <property type="component" value="Chromosome 15"/>
</dbReference>
<evidence type="ECO:0000256" key="1">
    <source>
        <dbReference type="ARBA" id="ARBA00004123"/>
    </source>
</evidence>
<dbReference type="PANTHER" id="PTHR23139">
    <property type="entry name" value="RNA-BINDING PROTEIN"/>
    <property type="match status" value="1"/>
</dbReference>
<dbReference type="InterPro" id="IPR000504">
    <property type="entry name" value="RRM_dom"/>
</dbReference>
<dbReference type="CDD" id="cd12230">
    <property type="entry name" value="RRM1_U2AF65"/>
    <property type="match status" value="1"/>
</dbReference>
<dbReference type="Gene3D" id="3.30.70.330">
    <property type="match status" value="3"/>
</dbReference>
<evidence type="ECO:0000259" key="12">
    <source>
        <dbReference type="PROSITE" id="PS50102"/>
    </source>
</evidence>
<evidence type="ECO:0000256" key="4">
    <source>
        <dbReference type="ARBA" id="ARBA00022884"/>
    </source>
</evidence>
<keyword evidence="2" id="KW-0507">mRNA processing</keyword>
<keyword evidence="3" id="KW-0677">Repeat</keyword>
<name>A0A7R8CQV1_LEPSM</name>
<evidence type="ECO:0000256" key="10">
    <source>
        <dbReference type="PROSITE-ProRule" id="PRU00176"/>
    </source>
</evidence>
<evidence type="ECO:0000256" key="11">
    <source>
        <dbReference type="SAM" id="MobiDB-lite"/>
    </source>
</evidence>
<dbReference type="AlphaFoldDB" id="A0A7R8CQV1"/>
<accession>A0A7R8CQV1</accession>
<protein>
    <recommendedName>
        <fullName evidence="7">U2 snRNP auxiliary factor large subunit</fullName>
    </recommendedName>
</protein>
<dbReference type="PROSITE" id="PS50102">
    <property type="entry name" value="RRM"/>
    <property type="match status" value="3"/>
</dbReference>
<comment type="function">
    <text evidence="8">Necessary for the splicing of pre-mRNA. Binds to the polypyrimidine tract of introns early during spliceosome assembly.</text>
</comment>
<dbReference type="FunFam" id="3.30.70.330:FF:000097">
    <property type="entry name" value="U2 snRNP auxiliary factor large subunit"/>
    <property type="match status" value="1"/>
</dbReference>
<keyword evidence="6" id="KW-0539">Nucleus</keyword>
<reference evidence="13" key="1">
    <citation type="submission" date="2021-02" db="EMBL/GenBank/DDBJ databases">
        <authorList>
            <person name="Bekaert M."/>
        </authorList>
    </citation>
    <scope>NUCLEOTIDE SEQUENCE</scope>
    <source>
        <strain evidence="13">IoA-00</strain>
    </source>
</reference>
<evidence type="ECO:0000256" key="5">
    <source>
        <dbReference type="ARBA" id="ARBA00023187"/>
    </source>
</evidence>
<evidence type="ECO:0000256" key="9">
    <source>
        <dbReference type="ARBA" id="ARBA00064859"/>
    </source>
</evidence>
<feature type="domain" description="RRM" evidence="12">
    <location>
        <begin position="117"/>
        <end position="184"/>
    </location>
</feature>
<dbReference type="OrthoDB" id="10266058at2759"/>
<dbReference type="FunFam" id="3.30.70.330:FF:000074">
    <property type="entry name" value="U2 snRNP auxiliary factor large subunit"/>
    <property type="match status" value="1"/>
</dbReference>
<dbReference type="GO" id="GO:0005634">
    <property type="term" value="C:nucleus"/>
    <property type="evidence" value="ECO:0007669"/>
    <property type="project" value="UniProtKB-SubCell"/>
</dbReference>
<evidence type="ECO:0000256" key="3">
    <source>
        <dbReference type="ARBA" id="ARBA00022737"/>
    </source>
</evidence>
<evidence type="ECO:0000256" key="8">
    <source>
        <dbReference type="ARBA" id="ARBA00053913"/>
    </source>
</evidence>
<evidence type="ECO:0000256" key="2">
    <source>
        <dbReference type="ARBA" id="ARBA00022664"/>
    </source>
</evidence>
<evidence type="ECO:0000256" key="7">
    <source>
        <dbReference type="ARBA" id="ARBA00030821"/>
    </source>
</evidence>
<proteinExistence type="predicted"/>
<dbReference type="GO" id="GO:0003723">
    <property type="term" value="F:RNA binding"/>
    <property type="evidence" value="ECO:0007669"/>
    <property type="project" value="UniProtKB-UniRule"/>
</dbReference>
<dbReference type="EMBL" id="HG994594">
    <property type="protein sequence ID" value="CAF2862049.1"/>
    <property type="molecule type" value="Genomic_DNA"/>
</dbReference>
<dbReference type="SUPFAM" id="SSF54928">
    <property type="entry name" value="RNA-binding domain, RBD"/>
    <property type="match status" value="2"/>
</dbReference>
<dbReference type="CDD" id="cd12232">
    <property type="entry name" value="RRM3_U2AF65"/>
    <property type="match status" value="1"/>
</dbReference>
<comment type="subunit">
    <text evidence="9">Forms a heterodimer with the U2AF small subunit.</text>
</comment>
<dbReference type="SMART" id="SM00360">
    <property type="entry name" value="RRM"/>
    <property type="match status" value="2"/>
</dbReference>
<sequence length="388" mass="43111">MTEIVDKEVGVVVVKDGEDPVPEIGEDPVPEIGEDPVPEIGEDPVPEIEEDPVPEIEGGVQVEAEEGGKGHLRYPKRFEHIPPTEYKVMQAQGKILATPVSGTYQPEMIVSGSRQARRLYVGNIPSGVSEEEMMNFFNQKMHSLTLAQADGNPIFACHINLEKNFAFMEFRSTDEATYAMGFDGVQDSAHKVFLGGIPKYLNEDQIMECLTSFGPLRSFNLIKDVGTGLSKGFAFCEYVDVNITDEAIAGLNELTFGDKQIIVQRASVGRKNIMNIAGISGIAGSSRSTEVLCLLNMVTPAELNDDDEYNSIFEDIRLECSKYGVVKSLVIPRYIAGVNVRGSGKVFIEFSTLEESQKAHYYLIGRKFSNREIQTSYFDTDRYHRCEF</sequence>
<evidence type="ECO:0000313" key="13">
    <source>
        <dbReference type="EMBL" id="CAF2862049.1"/>
    </source>
</evidence>
<feature type="compositionally biased region" description="Acidic residues" evidence="11">
    <location>
        <begin position="19"/>
        <end position="52"/>
    </location>
</feature>
<keyword evidence="4 10" id="KW-0694">RNA-binding</keyword>
<keyword evidence="14" id="KW-1185">Reference proteome</keyword>
<gene>
    <name evidence="13" type="ORF">LSAA_6104</name>
</gene>
<feature type="domain" description="RRM" evidence="12">
    <location>
        <begin position="290"/>
        <end position="380"/>
    </location>
</feature>